<sequence>MPLELEVTALETKITQLKRAIGKTETIVNNGKEQAIVRHVDTIKETLSEINKLRREIEATKISEGVNDDEIDEWNSEIESVMESGDEAIEKLQEWLKTKEFRLEEIQHEQKAEREKQEQEKRIEFELKLHEAKIKMQAEAEVSVKPTSGKEEDEVSKLQAKLPKLQISEFNASYKDWPRFWNLYSETIHKSSIPAVSKFSYLKELLCEKARKTIEALPHTAEGYNRATAILKDRFGKECEIVKCFVKEIMELPHIPTANVKKIHEFHDKLAYCVQSLETLKKLDAVNGTVSMTLEKLPAIRGDLARNDTKWEDWTYVQLTEALQFWTRRNPLDSPKHDDTQKKREQPRGCFHTQQKGGAQPGTRKACVYCDKEEHRSSECKS</sequence>
<comment type="caution">
    <text evidence="3">The sequence shown here is derived from an EMBL/GenBank/DDBJ whole genome shotgun (WGS) entry which is preliminary data.</text>
</comment>
<organism evidence="3 4">
    <name type="scientific">Paramuricea clavata</name>
    <name type="common">Red gorgonian</name>
    <name type="synonym">Violescent sea-whip</name>
    <dbReference type="NCBI Taxonomy" id="317549"/>
    <lineage>
        <taxon>Eukaryota</taxon>
        <taxon>Metazoa</taxon>
        <taxon>Cnidaria</taxon>
        <taxon>Anthozoa</taxon>
        <taxon>Octocorallia</taxon>
        <taxon>Malacalcyonacea</taxon>
        <taxon>Plexauridae</taxon>
        <taxon>Paramuricea</taxon>
    </lineage>
</organism>
<keyword evidence="4" id="KW-1185">Reference proteome</keyword>
<keyword evidence="1" id="KW-0175">Coiled coil</keyword>
<protein>
    <submittedName>
        <fullName evidence="3">Uncharacterized protein</fullName>
    </submittedName>
</protein>
<proteinExistence type="predicted"/>
<name>A0A6S7GWV4_PARCT</name>
<accession>A0A6S7GWV4</accession>
<evidence type="ECO:0000256" key="2">
    <source>
        <dbReference type="SAM" id="MobiDB-lite"/>
    </source>
</evidence>
<dbReference type="AlphaFoldDB" id="A0A6S7GWV4"/>
<gene>
    <name evidence="3" type="ORF">PACLA_8A070569</name>
</gene>
<evidence type="ECO:0000313" key="4">
    <source>
        <dbReference type="Proteomes" id="UP001152795"/>
    </source>
</evidence>
<feature type="compositionally biased region" description="Basic and acidic residues" evidence="2">
    <location>
        <begin position="330"/>
        <end position="347"/>
    </location>
</feature>
<dbReference type="OrthoDB" id="6015911at2759"/>
<dbReference type="EMBL" id="CACRXK020002501">
    <property type="protein sequence ID" value="CAB3994622.1"/>
    <property type="molecule type" value="Genomic_DNA"/>
</dbReference>
<feature type="coiled-coil region" evidence="1">
    <location>
        <begin position="36"/>
        <end position="63"/>
    </location>
</feature>
<dbReference type="Proteomes" id="UP001152795">
    <property type="component" value="Unassembled WGS sequence"/>
</dbReference>
<dbReference type="InterPro" id="IPR005312">
    <property type="entry name" value="DUF1759"/>
</dbReference>
<evidence type="ECO:0000256" key="1">
    <source>
        <dbReference type="SAM" id="Coils"/>
    </source>
</evidence>
<evidence type="ECO:0000313" key="3">
    <source>
        <dbReference type="EMBL" id="CAB3994622.1"/>
    </source>
</evidence>
<feature type="region of interest" description="Disordered" evidence="2">
    <location>
        <begin position="330"/>
        <end position="364"/>
    </location>
</feature>
<reference evidence="3" key="1">
    <citation type="submission" date="2020-04" db="EMBL/GenBank/DDBJ databases">
        <authorList>
            <person name="Alioto T."/>
            <person name="Alioto T."/>
            <person name="Gomez Garrido J."/>
        </authorList>
    </citation>
    <scope>NUCLEOTIDE SEQUENCE</scope>
    <source>
        <strain evidence="3">A484AB</strain>
    </source>
</reference>
<feature type="non-terminal residue" evidence="3">
    <location>
        <position position="382"/>
    </location>
</feature>
<dbReference type="PANTHER" id="PTHR47331">
    <property type="entry name" value="PHD-TYPE DOMAIN-CONTAINING PROTEIN"/>
    <property type="match status" value="1"/>
</dbReference>
<dbReference type="Pfam" id="PF03564">
    <property type="entry name" value="DUF1759"/>
    <property type="match status" value="1"/>
</dbReference>